<dbReference type="Proteomes" id="UP000253383">
    <property type="component" value="Unassembled WGS sequence"/>
</dbReference>
<keyword evidence="2" id="KW-1185">Reference proteome</keyword>
<sequence length="1036" mass="112529">MVRINTGSQALSPATLVGLDGALRQSRMHSRQKTNQRGRWEETASIQPQLTAITSAERDSAASLFRYLDSRNGYVEELTMQDLTVLPVGLKKQIGNRTVELGILKVKFFSQHAELTVFARIKASMPDPYSGVNERELFFGADQVHFTRDGGLTGDFKLVLLGDYIVPMGNMTLRLRGGLNRFTGATEDLTYATFNCGGLVGLGVAGDVLFPRSMLVPIEPVTGGVIGSGQVMGTFQVSAPDFSDLIAKVDITPFAVTGYEQFGFQLTQAVLDLSDKRNDNAVLFPPDYFNDPQNSLPDGSDPGTWKGVYIQQFRIILPPEFKARGGGTERISIEATNLLYDRQGLTALVAVNNPLNGEPLSASGWAMTLDRFELAFEKHKLVGGAFQGQLTLPIAPTTPVGYRGEITKNANYGLEVFAVESLKFPLWRATATLQPSSRIELKVVNGTFKPRATLHGSLGIYAMKNGTEATEGAATLQFKGITFENLVLQTDLPRLTIGALGYQNDQKLAGFSITVSELRVAAAPADSGDATLYLQVRVNLMKETFGATAGVTAYGKFVENNGIHEWNNNGITLSDFCIKGTVSNLTLAGCVSLFENDAVYGKGFRGSVSLGVSKLAQDGSSNKMKFTAEALFGAKDDYRYWYAMGGTTFNPTILLAGPLEMNAIYAGAYHHMRPRVLGAFGSALSYEPTESIQLGFKAVMGLVAAKKAFTGQAGVEIIFNQNWGLNSVGLFGEGVFTGTVSVNIPGANKLKTMVLNTGKVLAGDVFTQEMLEKKAKQEFGATEGNALGSIQGRVALLMDFEHHTFHGDAEVFVNAGGLLRGTGANNRAGWMVMHFDENEWYCHLGHPDRSRRIGLLMHLGPQIRIDGYLMIGHRIPGMPPPPTEVLQELRYDPALQTDRPASAEADAVLGKGFVFGASLSLDWRIRLWIPYLNLTARAGFDMLLKEFNAPFCGGRTTIGSNNWYGRGQIYAFLQGEAGVYIFGKRPLITVSAAALLEAGLPNPAWLDGRLALGLKLGRKFNQTVRFNLEMGSQCRQ</sequence>
<organism evidence="1 2">
    <name type="scientific">Larkinella punicea</name>
    <dbReference type="NCBI Taxonomy" id="2315727"/>
    <lineage>
        <taxon>Bacteria</taxon>
        <taxon>Pseudomonadati</taxon>
        <taxon>Bacteroidota</taxon>
        <taxon>Cytophagia</taxon>
        <taxon>Cytophagales</taxon>
        <taxon>Spirosomataceae</taxon>
        <taxon>Larkinella</taxon>
    </lineage>
</organism>
<reference evidence="1 2" key="1">
    <citation type="submission" date="2018-07" db="EMBL/GenBank/DDBJ databases">
        <title>Genome analysis of Larkinella rosea.</title>
        <authorList>
            <person name="Zhou Z."/>
            <person name="Wang G."/>
        </authorList>
    </citation>
    <scope>NUCLEOTIDE SEQUENCE [LARGE SCALE GENOMIC DNA]</scope>
    <source>
        <strain evidence="2">zzj9</strain>
    </source>
</reference>
<dbReference type="AlphaFoldDB" id="A0A368JUG7"/>
<dbReference type="EMBL" id="QOWE01000005">
    <property type="protein sequence ID" value="RCR70243.1"/>
    <property type="molecule type" value="Genomic_DNA"/>
</dbReference>
<proteinExistence type="predicted"/>
<protein>
    <submittedName>
        <fullName evidence="1">Uncharacterized protein</fullName>
    </submittedName>
</protein>
<accession>A0A368JUG7</accession>
<evidence type="ECO:0000313" key="1">
    <source>
        <dbReference type="EMBL" id="RCR70243.1"/>
    </source>
</evidence>
<evidence type="ECO:0000313" key="2">
    <source>
        <dbReference type="Proteomes" id="UP000253383"/>
    </source>
</evidence>
<comment type="caution">
    <text evidence="1">The sequence shown here is derived from an EMBL/GenBank/DDBJ whole genome shotgun (WGS) entry which is preliminary data.</text>
</comment>
<name>A0A368JUG7_9BACT</name>
<gene>
    <name evidence="1" type="ORF">DUE52_07720</name>
</gene>